<evidence type="ECO:0000313" key="4">
    <source>
        <dbReference type="RefSeq" id="XP_027335172.1"/>
    </source>
</evidence>
<dbReference type="Proteomes" id="UP000694853">
    <property type="component" value="Unplaced"/>
</dbReference>
<dbReference type="GeneID" id="113849453"/>
<protein>
    <submittedName>
        <fullName evidence="4">Uncharacterized protein LOC113849453</fullName>
    </submittedName>
</protein>
<reference evidence="4" key="2">
    <citation type="submission" date="2025-08" db="UniProtKB">
        <authorList>
            <consortium name="RefSeq"/>
        </authorList>
    </citation>
    <scope>IDENTIFICATION</scope>
    <source>
        <tissue evidence="4">Young leaves</tissue>
    </source>
</reference>
<dbReference type="AlphaFoldDB" id="A0A8B8JUI5"/>
<evidence type="ECO:0000259" key="2">
    <source>
        <dbReference type="Pfam" id="PF13961"/>
    </source>
</evidence>
<accession>A0A8B8JUI5</accession>
<evidence type="ECO:0000259" key="1">
    <source>
        <dbReference type="Pfam" id="PF07727"/>
    </source>
</evidence>
<dbReference type="PANTHER" id="PTHR11439">
    <property type="entry name" value="GAG-POL-RELATED RETROTRANSPOSON"/>
    <property type="match status" value="1"/>
</dbReference>
<dbReference type="Pfam" id="PF07727">
    <property type="entry name" value="RVT_2"/>
    <property type="match status" value="1"/>
</dbReference>
<dbReference type="CDD" id="cd09272">
    <property type="entry name" value="RNase_HI_RT_Ty1"/>
    <property type="match status" value="1"/>
</dbReference>
<organism evidence="3 4">
    <name type="scientific">Abrus precatorius</name>
    <name type="common">Indian licorice</name>
    <name type="synonym">Glycine abrus</name>
    <dbReference type="NCBI Taxonomy" id="3816"/>
    <lineage>
        <taxon>Eukaryota</taxon>
        <taxon>Viridiplantae</taxon>
        <taxon>Streptophyta</taxon>
        <taxon>Embryophyta</taxon>
        <taxon>Tracheophyta</taxon>
        <taxon>Spermatophyta</taxon>
        <taxon>Magnoliopsida</taxon>
        <taxon>eudicotyledons</taxon>
        <taxon>Gunneridae</taxon>
        <taxon>Pentapetalae</taxon>
        <taxon>rosids</taxon>
        <taxon>fabids</taxon>
        <taxon>Fabales</taxon>
        <taxon>Fabaceae</taxon>
        <taxon>Papilionoideae</taxon>
        <taxon>50 kb inversion clade</taxon>
        <taxon>NPAAA clade</taxon>
        <taxon>indigoferoid/millettioid clade</taxon>
        <taxon>Abreae</taxon>
        <taxon>Abrus</taxon>
    </lineage>
</organism>
<feature type="domain" description="Reverse transcriptase Ty1/copia-type" evidence="1">
    <location>
        <begin position="3"/>
        <end position="46"/>
    </location>
</feature>
<gene>
    <name evidence="4" type="primary">LOC113849453</name>
</gene>
<dbReference type="InterPro" id="IPR025314">
    <property type="entry name" value="DUF4219"/>
</dbReference>
<proteinExistence type="predicted"/>
<dbReference type="PANTHER" id="PTHR11439:SF503">
    <property type="entry name" value="CYSTEINE-RICH RLK (RECEPTOR-LIKE PROTEIN KINASE) 8"/>
    <property type="match status" value="1"/>
</dbReference>
<feature type="domain" description="DUF4219" evidence="2">
    <location>
        <begin position="121"/>
        <end position="147"/>
    </location>
</feature>
<evidence type="ECO:0000313" key="3">
    <source>
        <dbReference type="Proteomes" id="UP000694853"/>
    </source>
</evidence>
<reference evidence="3" key="1">
    <citation type="journal article" date="2019" name="Toxins">
        <title>Detection of Abrin-Like and Prepropulchellin-Like Toxin Genes and Transcripts Using Whole Genome Sequencing and Full-Length Transcript Sequencing of Abrus precatorius.</title>
        <authorList>
            <person name="Hovde B.T."/>
            <person name="Daligault H.E."/>
            <person name="Hanschen E.R."/>
            <person name="Kunde Y.A."/>
            <person name="Johnson M.B."/>
            <person name="Starkenburg S.R."/>
            <person name="Johnson S.L."/>
        </authorList>
    </citation>
    <scope>NUCLEOTIDE SEQUENCE [LARGE SCALE GENOMIC DNA]</scope>
</reference>
<name>A0A8B8JUI5_ABRPR</name>
<dbReference type="OrthoDB" id="1931687at2759"/>
<keyword evidence="3" id="KW-1185">Reference proteome</keyword>
<sequence>MSQEEIYVEQPEGFAMKEQEDDVYLLKKALYGLKQAPRACDWGGSLDDLKSTSGYCFLFGSCAFSWCCKKQNTVAQSTTEVEFTAASAAVNQALWLRKMLVDLNTKQERQTSFTALAPQVFDGEGYHVWAARMEAHLEANDLWEAVEEDYEVLPSPANPTMAQIKTHRRENQEN</sequence>
<dbReference type="RefSeq" id="XP_027335172.1">
    <property type="nucleotide sequence ID" value="XM_027479371.1"/>
</dbReference>
<dbReference type="InterPro" id="IPR013103">
    <property type="entry name" value="RVT_2"/>
</dbReference>
<dbReference type="KEGG" id="aprc:113849453"/>
<dbReference type="Pfam" id="PF13961">
    <property type="entry name" value="DUF4219"/>
    <property type="match status" value="1"/>
</dbReference>